<keyword evidence="2" id="KW-0812">Transmembrane</keyword>
<keyword evidence="4" id="KW-1185">Reference proteome</keyword>
<evidence type="ECO:0000313" key="4">
    <source>
        <dbReference type="Proteomes" id="UP000502298"/>
    </source>
</evidence>
<organism evidence="3 4">
    <name type="scientific">Arcanobacterium buesumense</name>
    <dbReference type="NCBI Taxonomy" id="2722751"/>
    <lineage>
        <taxon>Bacteria</taxon>
        <taxon>Bacillati</taxon>
        <taxon>Actinomycetota</taxon>
        <taxon>Actinomycetes</taxon>
        <taxon>Actinomycetales</taxon>
        <taxon>Actinomycetaceae</taxon>
        <taxon>Arcanobacterium</taxon>
    </lineage>
</organism>
<keyword evidence="2" id="KW-0472">Membrane</keyword>
<protein>
    <submittedName>
        <fullName evidence="3">Uncharacterized protein</fullName>
    </submittedName>
</protein>
<evidence type="ECO:0000256" key="1">
    <source>
        <dbReference type="SAM" id="MobiDB-lite"/>
    </source>
</evidence>
<feature type="compositionally biased region" description="Polar residues" evidence="1">
    <location>
        <begin position="305"/>
        <end position="321"/>
    </location>
</feature>
<gene>
    <name evidence="3" type="ORF">HC352_01825</name>
</gene>
<dbReference type="AlphaFoldDB" id="A0A6H2EJK6"/>
<reference evidence="3 4" key="1">
    <citation type="submission" date="2020-03" db="EMBL/GenBank/DDBJ databases">
        <title>Complete genome of Arcanobacterium buesumensis sp. nov. strain 2701.</title>
        <authorList>
            <person name="Borowiak M."/>
            <person name="Alssahen M."/>
            <person name="Laemmler C."/>
            <person name="Malorny B."/>
            <person name="Hassan A."/>
            <person name="Prenger-Berninghoff E."/>
            <person name="Ploetz M."/>
            <person name="Abdulmawjood A."/>
        </authorList>
    </citation>
    <scope>NUCLEOTIDE SEQUENCE [LARGE SCALE GENOMIC DNA]</scope>
    <source>
        <strain evidence="3 4">2701</strain>
    </source>
</reference>
<dbReference type="KEGG" id="arca:HC352_01825"/>
<accession>A0A6H2EJK6</accession>
<evidence type="ECO:0000313" key="3">
    <source>
        <dbReference type="EMBL" id="QJC21380.1"/>
    </source>
</evidence>
<proteinExistence type="predicted"/>
<name>A0A6H2EJK6_9ACTO</name>
<feature type="transmembrane region" description="Helical" evidence="2">
    <location>
        <begin position="183"/>
        <end position="204"/>
    </location>
</feature>
<dbReference type="RefSeq" id="WP_168917321.1">
    <property type="nucleotide sequence ID" value="NZ_CP050804.1"/>
</dbReference>
<sequence length="345" mass="37230">MKRILGIIALIAGVAIVVGTFVISVAQQKETNVKLSAPAQSAVFTTTASGVLTLVNSDVVVTLQSPGNDVQWALGTPGDVEAFVGQAPVQNIVGLKSWQALEITSSDGTPEGSDEVAQAVTGETFGLLGSDMWADEGHEMNTVSVELDAKTIDDKVLIATTSQGQSPEVTLQWVRTRDTSNPVVFYVIGILLALIGTFLLLNWYQEQLALRSMTHKPSVKLRSRGHHQPTTELIAFDSDLAAPTTEREIQRVHTAAGLGATVLPGSARSAEFRDRPLDPQDRIVLRHAGETEDSLAEESTDSPESRTYTSEHNTTSTQASNSDKDWRSLWNFSWGPAQKEEGKHA</sequence>
<dbReference type="EMBL" id="CP050804">
    <property type="protein sequence ID" value="QJC21380.1"/>
    <property type="molecule type" value="Genomic_DNA"/>
</dbReference>
<feature type="region of interest" description="Disordered" evidence="1">
    <location>
        <begin position="286"/>
        <end position="345"/>
    </location>
</feature>
<dbReference type="Proteomes" id="UP000502298">
    <property type="component" value="Chromosome"/>
</dbReference>
<feature type="transmembrane region" description="Helical" evidence="2">
    <location>
        <begin position="6"/>
        <end position="26"/>
    </location>
</feature>
<keyword evidence="2" id="KW-1133">Transmembrane helix</keyword>
<feature type="compositionally biased region" description="Acidic residues" evidence="1">
    <location>
        <begin position="291"/>
        <end position="301"/>
    </location>
</feature>
<evidence type="ECO:0000256" key="2">
    <source>
        <dbReference type="SAM" id="Phobius"/>
    </source>
</evidence>